<reference evidence="3" key="4">
    <citation type="submission" date="2025-05" db="UniProtKB">
        <authorList>
            <consortium name="EnsemblFungi"/>
        </authorList>
    </citation>
    <scope>IDENTIFICATION</scope>
    <source>
        <strain evidence="3">isolate 1-1 / race 1 (BBBD)</strain>
    </source>
</reference>
<feature type="region of interest" description="Disordered" evidence="1">
    <location>
        <begin position="105"/>
        <end position="140"/>
    </location>
</feature>
<dbReference type="AlphaFoldDB" id="A0A0C4FCC7"/>
<dbReference type="EnsemblFungi" id="PTTG_10879-t43_1">
    <property type="protein sequence ID" value="PTTG_10879-t43_1-p1"/>
    <property type="gene ID" value="PTTG_10879"/>
</dbReference>
<evidence type="ECO:0000313" key="2">
    <source>
        <dbReference type="EMBL" id="OAV87787.1"/>
    </source>
</evidence>
<reference evidence="3 4" key="3">
    <citation type="journal article" date="2017" name="G3 (Bethesda)">
        <title>Comparative analysis highlights variable genome content of wheat rusts and divergence of the mating loci.</title>
        <authorList>
            <person name="Cuomo C.A."/>
            <person name="Bakkeren G."/>
            <person name="Khalil H.B."/>
            <person name="Panwar V."/>
            <person name="Joly D."/>
            <person name="Linning R."/>
            <person name="Sakthikumar S."/>
            <person name="Song X."/>
            <person name="Adiconis X."/>
            <person name="Fan L."/>
            <person name="Goldberg J.M."/>
            <person name="Levin J.Z."/>
            <person name="Young S."/>
            <person name="Zeng Q."/>
            <person name="Anikster Y."/>
            <person name="Bruce M."/>
            <person name="Wang M."/>
            <person name="Yin C."/>
            <person name="McCallum B."/>
            <person name="Szabo L.J."/>
            <person name="Hulbert S."/>
            <person name="Chen X."/>
            <person name="Fellers J.P."/>
        </authorList>
    </citation>
    <scope>NUCLEOTIDE SEQUENCE</scope>
    <source>
        <strain evidence="4">Isolate 1-1 / race 1 (BBBD)</strain>
        <strain evidence="3">isolate 1-1 / race 1 (BBBD)</strain>
    </source>
</reference>
<organism evidence="3 4">
    <name type="scientific">Puccinia triticina (isolate 1-1 / race 1 (BBBD))</name>
    <name type="common">Brown leaf rust fungus</name>
    <dbReference type="NCBI Taxonomy" id="630390"/>
    <lineage>
        <taxon>Eukaryota</taxon>
        <taxon>Fungi</taxon>
        <taxon>Dikarya</taxon>
        <taxon>Basidiomycota</taxon>
        <taxon>Pucciniomycotina</taxon>
        <taxon>Pucciniomycetes</taxon>
        <taxon>Pucciniales</taxon>
        <taxon>Pucciniaceae</taxon>
        <taxon>Puccinia</taxon>
    </lineage>
</organism>
<dbReference type="VEuPathDB" id="FungiDB:PTTG_10879"/>
<protein>
    <submittedName>
        <fullName evidence="2 3">Uncharacterized protein</fullName>
    </submittedName>
</protein>
<sequence>GTQNPSQTELVLFRLLSRSFHLNQTRLIIVFRPQPRFLPSTLSPHFRTSPTPDICTPTNPQSLNQSMSTRKSNKDPLYPITDPEEILRAARRRARLDATLATATLIAVPSPSPPPPRATAPSPSTLPAPTGPRCRTRTIA</sequence>
<accession>A0A0C4FCC7</accession>
<feature type="region of interest" description="Disordered" evidence="1">
    <location>
        <begin position="41"/>
        <end position="80"/>
    </location>
</feature>
<reference evidence="2" key="2">
    <citation type="submission" date="2016-05" db="EMBL/GenBank/DDBJ databases">
        <title>Comparative analysis highlights variable genome content of wheat rusts and divergence of the mating loci.</title>
        <authorList>
            <person name="Cuomo C.A."/>
            <person name="Bakkeren G."/>
            <person name="Szabo L."/>
            <person name="Khalil H."/>
            <person name="Joly D."/>
            <person name="Goldberg J."/>
            <person name="Young S."/>
            <person name="Zeng Q."/>
            <person name="Fellers J."/>
        </authorList>
    </citation>
    <scope>NUCLEOTIDE SEQUENCE [LARGE SCALE GENOMIC DNA]</scope>
    <source>
        <strain evidence="2">1-1 BBBD Race 1</strain>
    </source>
</reference>
<dbReference type="EMBL" id="ADAS02000282">
    <property type="protein sequence ID" value="OAV87787.1"/>
    <property type="molecule type" value="Genomic_DNA"/>
</dbReference>
<feature type="compositionally biased region" description="Pro residues" evidence="1">
    <location>
        <begin position="110"/>
        <end position="130"/>
    </location>
</feature>
<evidence type="ECO:0000313" key="3">
    <source>
        <dbReference type="EnsemblFungi" id="PTTG_10879-t43_1-p1"/>
    </source>
</evidence>
<reference evidence="2" key="1">
    <citation type="submission" date="2009-11" db="EMBL/GenBank/DDBJ databases">
        <authorList>
            <consortium name="The Broad Institute Genome Sequencing Platform"/>
            <person name="Ward D."/>
            <person name="Feldgarden M."/>
            <person name="Earl A."/>
            <person name="Young S.K."/>
            <person name="Zeng Q."/>
            <person name="Koehrsen M."/>
            <person name="Alvarado L."/>
            <person name="Berlin A."/>
            <person name="Bochicchio J."/>
            <person name="Borenstein D."/>
            <person name="Chapman S.B."/>
            <person name="Chen Z."/>
            <person name="Engels R."/>
            <person name="Freedman E."/>
            <person name="Gellesch M."/>
            <person name="Goldberg J."/>
            <person name="Griggs A."/>
            <person name="Gujja S."/>
            <person name="Heilman E."/>
            <person name="Heiman D."/>
            <person name="Hepburn T."/>
            <person name="Howarth C."/>
            <person name="Jen D."/>
            <person name="Larson L."/>
            <person name="Lewis B."/>
            <person name="Mehta T."/>
            <person name="Park D."/>
            <person name="Pearson M."/>
            <person name="Roberts A."/>
            <person name="Saif S."/>
            <person name="Shea T."/>
            <person name="Shenoy N."/>
            <person name="Sisk P."/>
            <person name="Stolte C."/>
            <person name="Sykes S."/>
            <person name="Thomson T."/>
            <person name="Walk T."/>
            <person name="White J."/>
            <person name="Yandava C."/>
            <person name="Izard J."/>
            <person name="Baranova O.V."/>
            <person name="Blanton J.M."/>
            <person name="Tanner A.C."/>
            <person name="Dewhirst F.E."/>
            <person name="Haas B."/>
            <person name="Nusbaum C."/>
            <person name="Birren B."/>
        </authorList>
    </citation>
    <scope>NUCLEOTIDE SEQUENCE [LARGE SCALE GENOMIC DNA]</scope>
    <source>
        <strain evidence="2">1-1 BBBD Race 1</strain>
    </source>
</reference>
<dbReference type="Proteomes" id="UP000005240">
    <property type="component" value="Unassembled WGS sequence"/>
</dbReference>
<evidence type="ECO:0000313" key="4">
    <source>
        <dbReference type="Proteomes" id="UP000005240"/>
    </source>
</evidence>
<name>A0A0C4FCC7_PUCT1</name>
<keyword evidence="4" id="KW-1185">Reference proteome</keyword>
<gene>
    <name evidence="2" type="ORF">PTTG_10879</name>
</gene>
<proteinExistence type="predicted"/>
<evidence type="ECO:0000256" key="1">
    <source>
        <dbReference type="SAM" id="MobiDB-lite"/>
    </source>
</evidence>
<feature type="compositionally biased region" description="Polar residues" evidence="1">
    <location>
        <begin position="41"/>
        <end position="70"/>
    </location>
</feature>